<name>A0ABR7RWV3_AQUAC</name>
<dbReference type="Proteomes" id="UP000744555">
    <property type="component" value="Unassembled WGS sequence"/>
</dbReference>
<organism evidence="1 2">
    <name type="scientific">Aquipseudomonas alcaligenes</name>
    <name type="common">Pseudomonas alcaligenes</name>
    <dbReference type="NCBI Taxonomy" id="43263"/>
    <lineage>
        <taxon>Bacteria</taxon>
        <taxon>Pseudomonadati</taxon>
        <taxon>Pseudomonadota</taxon>
        <taxon>Gammaproteobacteria</taxon>
        <taxon>Pseudomonadales</taxon>
        <taxon>Pseudomonadaceae</taxon>
        <taxon>Aquipseudomonas</taxon>
    </lineage>
</organism>
<evidence type="ECO:0000313" key="1">
    <source>
        <dbReference type="EMBL" id="MBC9249217.1"/>
    </source>
</evidence>
<comment type="caution">
    <text evidence="1">The sequence shown here is derived from an EMBL/GenBank/DDBJ whole genome shotgun (WGS) entry which is preliminary data.</text>
</comment>
<reference evidence="1 2" key="1">
    <citation type="submission" date="2016-06" db="EMBL/GenBank/DDBJ databases">
        <authorList>
            <person name="Ramos C."/>
            <person name="Pintado A."/>
            <person name="Crespo-Gomez J.I."/>
        </authorList>
    </citation>
    <scope>NUCLEOTIDE SEQUENCE [LARGE SCALE GENOMIC DNA]</scope>
    <source>
        <strain evidence="1 2">AVO110</strain>
    </source>
</reference>
<proteinExistence type="predicted"/>
<accession>A0ABR7RWV3</accession>
<protein>
    <submittedName>
        <fullName evidence="1">Uncharacterized protein</fullName>
    </submittedName>
</protein>
<gene>
    <name evidence="1" type="ORF">A9179_02895</name>
</gene>
<keyword evidence="2" id="KW-1185">Reference proteome</keyword>
<sequence>MMHADLIDQEDFRERLVALGLSIPSGSSAEQACELAVSGLDAERAKALRRLVEELLGSGATLLPAVREAISRHLLPALVPRQNSATS</sequence>
<dbReference type="RefSeq" id="WP_187804369.1">
    <property type="nucleotide sequence ID" value="NZ_LZEU01000001.1"/>
</dbReference>
<dbReference type="EMBL" id="LZEU01000001">
    <property type="protein sequence ID" value="MBC9249217.1"/>
    <property type="molecule type" value="Genomic_DNA"/>
</dbReference>
<evidence type="ECO:0000313" key="2">
    <source>
        <dbReference type="Proteomes" id="UP000744555"/>
    </source>
</evidence>